<evidence type="ECO:0000313" key="1">
    <source>
        <dbReference type="EMBL" id="KAJ8357294.1"/>
    </source>
</evidence>
<accession>A0A9Q1IXA1</accession>
<gene>
    <name evidence="1" type="ORF">SKAU_G00200880</name>
</gene>
<comment type="caution">
    <text evidence="1">The sequence shown here is derived from an EMBL/GenBank/DDBJ whole genome shotgun (WGS) entry which is preliminary data.</text>
</comment>
<dbReference type="EMBL" id="JAINUF010000006">
    <property type="protein sequence ID" value="KAJ8357294.1"/>
    <property type="molecule type" value="Genomic_DNA"/>
</dbReference>
<dbReference type="OrthoDB" id="9945861at2759"/>
<sequence length="193" mass="21662">MAKENRLVWVFEARTGIVYVDELNFGTTVTHLIVSPNGNDRKPVLSILESTGRPSVCLAAGFFPKTGQMTLMNQKDENHQLPVEQAPLSSSKTYFFVGLSRDGESIKTCSLNDAKVEQVIPNVTDEVNDKNIPEKIQVKVCEKQPTDRNVTRIDSKHNDPKVNFMSLVVNFLRILFAKTVTFNMLMTVKAVVF</sequence>
<dbReference type="AlphaFoldDB" id="A0A9Q1IXA1"/>
<organism evidence="1 2">
    <name type="scientific">Synaphobranchus kaupii</name>
    <name type="common">Kaup's arrowtooth eel</name>
    <dbReference type="NCBI Taxonomy" id="118154"/>
    <lineage>
        <taxon>Eukaryota</taxon>
        <taxon>Metazoa</taxon>
        <taxon>Chordata</taxon>
        <taxon>Craniata</taxon>
        <taxon>Vertebrata</taxon>
        <taxon>Euteleostomi</taxon>
        <taxon>Actinopterygii</taxon>
        <taxon>Neopterygii</taxon>
        <taxon>Teleostei</taxon>
        <taxon>Anguilliformes</taxon>
        <taxon>Synaphobranchidae</taxon>
        <taxon>Synaphobranchus</taxon>
    </lineage>
</organism>
<proteinExistence type="predicted"/>
<dbReference type="Proteomes" id="UP001152622">
    <property type="component" value="Chromosome 6"/>
</dbReference>
<protein>
    <submittedName>
        <fullName evidence="1">Uncharacterized protein</fullName>
    </submittedName>
</protein>
<evidence type="ECO:0000313" key="2">
    <source>
        <dbReference type="Proteomes" id="UP001152622"/>
    </source>
</evidence>
<reference evidence="1" key="1">
    <citation type="journal article" date="2023" name="Science">
        <title>Genome structures resolve the early diversification of teleost fishes.</title>
        <authorList>
            <person name="Parey E."/>
            <person name="Louis A."/>
            <person name="Montfort J."/>
            <person name="Bouchez O."/>
            <person name="Roques C."/>
            <person name="Iampietro C."/>
            <person name="Lluch J."/>
            <person name="Castinel A."/>
            <person name="Donnadieu C."/>
            <person name="Desvignes T."/>
            <person name="Floi Bucao C."/>
            <person name="Jouanno E."/>
            <person name="Wen M."/>
            <person name="Mejri S."/>
            <person name="Dirks R."/>
            <person name="Jansen H."/>
            <person name="Henkel C."/>
            <person name="Chen W.J."/>
            <person name="Zahm M."/>
            <person name="Cabau C."/>
            <person name="Klopp C."/>
            <person name="Thompson A.W."/>
            <person name="Robinson-Rechavi M."/>
            <person name="Braasch I."/>
            <person name="Lecointre G."/>
            <person name="Bobe J."/>
            <person name="Postlethwait J.H."/>
            <person name="Berthelot C."/>
            <person name="Roest Crollius H."/>
            <person name="Guiguen Y."/>
        </authorList>
    </citation>
    <scope>NUCLEOTIDE SEQUENCE</scope>
    <source>
        <strain evidence="1">WJC10195</strain>
    </source>
</reference>
<keyword evidence="2" id="KW-1185">Reference proteome</keyword>
<name>A0A9Q1IXA1_SYNKA</name>